<dbReference type="EMBL" id="REGN01002926">
    <property type="protein sequence ID" value="RNA25480.1"/>
    <property type="molecule type" value="Genomic_DNA"/>
</dbReference>
<keyword evidence="2" id="KW-1185">Reference proteome</keyword>
<evidence type="ECO:0000313" key="1">
    <source>
        <dbReference type="EMBL" id="RNA25480.1"/>
    </source>
</evidence>
<accession>A0A3M7RQ06</accession>
<reference evidence="1 2" key="1">
    <citation type="journal article" date="2018" name="Sci. Rep.">
        <title>Genomic signatures of local adaptation to the degree of environmental predictability in rotifers.</title>
        <authorList>
            <person name="Franch-Gras L."/>
            <person name="Hahn C."/>
            <person name="Garcia-Roger E.M."/>
            <person name="Carmona M.J."/>
            <person name="Serra M."/>
            <person name="Gomez A."/>
        </authorList>
    </citation>
    <scope>NUCLEOTIDE SEQUENCE [LARGE SCALE GENOMIC DNA]</scope>
    <source>
        <strain evidence="1">HYR1</strain>
    </source>
</reference>
<protein>
    <submittedName>
        <fullName evidence="1">Uncharacterized protein</fullName>
    </submittedName>
</protein>
<comment type="caution">
    <text evidence="1">The sequence shown here is derived from an EMBL/GenBank/DDBJ whole genome shotgun (WGS) entry which is preliminary data.</text>
</comment>
<sequence length="64" mass="7616">MCCLDPRVQISRNNMFDSRSLKFTINLIVLHNKFDKIYVLIDKSVFYRSITLKKRTFSSSQINK</sequence>
<gene>
    <name evidence="1" type="ORF">BpHYR1_034519</name>
</gene>
<dbReference type="AlphaFoldDB" id="A0A3M7RQ06"/>
<name>A0A3M7RQ06_BRAPC</name>
<organism evidence="1 2">
    <name type="scientific">Brachionus plicatilis</name>
    <name type="common">Marine rotifer</name>
    <name type="synonym">Brachionus muelleri</name>
    <dbReference type="NCBI Taxonomy" id="10195"/>
    <lineage>
        <taxon>Eukaryota</taxon>
        <taxon>Metazoa</taxon>
        <taxon>Spiralia</taxon>
        <taxon>Gnathifera</taxon>
        <taxon>Rotifera</taxon>
        <taxon>Eurotatoria</taxon>
        <taxon>Monogononta</taxon>
        <taxon>Pseudotrocha</taxon>
        <taxon>Ploima</taxon>
        <taxon>Brachionidae</taxon>
        <taxon>Brachionus</taxon>
    </lineage>
</organism>
<proteinExistence type="predicted"/>
<evidence type="ECO:0000313" key="2">
    <source>
        <dbReference type="Proteomes" id="UP000276133"/>
    </source>
</evidence>
<dbReference type="Proteomes" id="UP000276133">
    <property type="component" value="Unassembled WGS sequence"/>
</dbReference>